<dbReference type="SUPFAM" id="SSF55781">
    <property type="entry name" value="GAF domain-like"/>
    <property type="match status" value="1"/>
</dbReference>
<sequence length="172" mass="19362">MIGTIASLEPLLNAGLSPGEKLSQLIEQLGEILRTDRCFLYIREPAAGKGRIAFCWRRDTTIADVFQPEWQDETGLPDSDPLFAAALAGKPSVYVDDVKMAEPDVLNREFEAQTFGHSALVHAHIVEDDTLWGILQPCMFGKPRHWTEQDRAFIEPLLPQLAPIIRDYVQMM</sequence>
<feature type="domain" description="GAF" evidence="1">
    <location>
        <begin position="21"/>
        <end position="162"/>
    </location>
</feature>
<dbReference type="Proteomes" id="UP001500936">
    <property type="component" value="Unassembled WGS sequence"/>
</dbReference>
<dbReference type="Gene3D" id="3.30.450.40">
    <property type="match status" value="1"/>
</dbReference>
<evidence type="ECO:0000313" key="3">
    <source>
        <dbReference type="Proteomes" id="UP001500936"/>
    </source>
</evidence>
<evidence type="ECO:0000313" key="2">
    <source>
        <dbReference type="EMBL" id="GAA4414506.1"/>
    </source>
</evidence>
<dbReference type="InterPro" id="IPR003018">
    <property type="entry name" value="GAF"/>
</dbReference>
<name>A0ABP8KT65_9BACT</name>
<comment type="caution">
    <text evidence="2">The sequence shown here is derived from an EMBL/GenBank/DDBJ whole genome shotgun (WGS) entry which is preliminary data.</text>
</comment>
<accession>A0ABP8KT65</accession>
<dbReference type="InterPro" id="IPR029016">
    <property type="entry name" value="GAF-like_dom_sf"/>
</dbReference>
<protein>
    <recommendedName>
        <fullName evidence="1">GAF domain-containing protein</fullName>
    </recommendedName>
</protein>
<evidence type="ECO:0000259" key="1">
    <source>
        <dbReference type="Pfam" id="PF01590"/>
    </source>
</evidence>
<gene>
    <name evidence="2" type="ORF">GCM10023187_44090</name>
</gene>
<proteinExistence type="predicted"/>
<dbReference type="RefSeq" id="WP_345270171.1">
    <property type="nucleotide sequence ID" value="NZ_BAABHB010000011.1"/>
</dbReference>
<organism evidence="2 3">
    <name type="scientific">Nibrella viscosa</name>
    <dbReference type="NCBI Taxonomy" id="1084524"/>
    <lineage>
        <taxon>Bacteria</taxon>
        <taxon>Pseudomonadati</taxon>
        <taxon>Bacteroidota</taxon>
        <taxon>Cytophagia</taxon>
        <taxon>Cytophagales</taxon>
        <taxon>Spirosomataceae</taxon>
        <taxon>Nibrella</taxon>
    </lineage>
</organism>
<dbReference type="EMBL" id="BAABHB010000011">
    <property type="protein sequence ID" value="GAA4414506.1"/>
    <property type="molecule type" value="Genomic_DNA"/>
</dbReference>
<reference evidence="3" key="1">
    <citation type="journal article" date="2019" name="Int. J. Syst. Evol. Microbiol.">
        <title>The Global Catalogue of Microorganisms (GCM) 10K type strain sequencing project: providing services to taxonomists for standard genome sequencing and annotation.</title>
        <authorList>
            <consortium name="The Broad Institute Genomics Platform"/>
            <consortium name="The Broad Institute Genome Sequencing Center for Infectious Disease"/>
            <person name="Wu L."/>
            <person name="Ma J."/>
        </authorList>
    </citation>
    <scope>NUCLEOTIDE SEQUENCE [LARGE SCALE GENOMIC DNA]</scope>
    <source>
        <strain evidence="3">JCM 17925</strain>
    </source>
</reference>
<keyword evidence="3" id="KW-1185">Reference proteome</keyword>
<dbReference type="Pfam" id="PF01590">
    <property type="entry name" value="GAF"/>
    <property type="match status" value="1"/>
</dbReference>